<dbReference type="RefSeq" id="WP_207688370.1">
    <property type="nucleotide sequence ID" value="NZ_CP061799.1"/>
</dbReference>
<reference evidence="1" key="1">
    <citation type="journal article" date="2021" name="Microb. Physiol.">
        <title>Proteogenomic Insights into the Physiology of Marine, Sulfate-Reducing, Filamentous Desulfonema limicola and Desulfonema magnum.</title>
        <authorList>
            <person name="Schnaars V."/>
            <person name="Wohlbrand L."/>
            <person name="Scheve S."/>
            <person name="Hinrichs C."/>
            <person name="Reinhardt R."/>
            <person name="Rabus R."/>
        </authorList>
    </citation>
    <scope>NUCLEOTIDE SEQUENCE</scope>
    <source>
        <strain evidence="1">5ac10</strain>
    </source>
</reference>
<evidence type="ECO:0000313" key="1">
    <source>
        <dbReference type="EMBL" id="QTA82438.1"/>
    </source>
</evidence>
<dbReference type="KEGG" id="dli:dnl_48130"/>
<evidence type="ECO:0000313" key="2">
    <source>
        <dbReference type="Proteomes" id="UP000663720"/>
    </source>
</evidence>
<keyword evidence="2" id="KW-1185">Reference proteome</keyword>
<accession>A0A975GIZ3</accession>
<dbReference type="SUPFAM" id="SSF52540">
    <property type="entry name" value="P-loop containing nucleoside triphosphate hydrolases"/>
    <property type="match status" value="1"/>
</dbReference>
<gene>
    <name evidence="1" type="ORF">dnl_48130</name>
</gene>
<dbReference type="Gene3D" id="3.40.50.300">
    <property type="entry name" value="P-loop containing nucleotide triphosphate hydrolases"/>
    <property type="match status" value="1"/>
</dbReference>
<organism evidence="1 2">
    <name type="scientific">Desulfonema limicola</name>
    <dbReference type="NCBI Taxonomy" id="45656"/>
    <lineage>
        <taxon>Bacteria</taxon>
        <taxon>Pseudomonadati</taxon>
        <taxon>Thermodesulfobacteriota</taxon>
        <taxon>Desulfobacteria</taxon>
        <taxon>Desulfobacterales</taxon>
        <taxon>Desulfococcaceae</taxon>
        <taxon>Desulfonema</taxon>
    </lineage>
</organism>
<dbReference type="InterPro" id="IPR027417">
    <property type="entry name" value="P-loop_NTPase"/>
</dbReference>
<proteinExistence type="predicted"/>
<dbReference type="EMBL" id="CP061799">
    <property type="protein sequence ID" value="QTA82438.1"/>
    <property type="molecule type" value="Genomic_DNA"/>
</dbReference>
<name>A0A975GIZ3_9BACT</name>
<sequence length="142" mass="16933">MKNIPWVVKPLVPEEVYTDREEFLEYFYKAALEAAHRRTMSTVLLGQRRMGKTEIFKRVVNRLFFEQDPKSPHAVVPVYFSFPDTIENKKDFALKYLENFMRYYLAFYTNQPDIITGNTKGEKLINLAKEIRPSFPFKKPWI</sequence>
<protein>
    <submittedName>
        <fullName evidence="1">P-loop domain-containing protein</fullName>
    </submittedName>
</protein>
<dbReference type="AlphaFoldDB" id="A0A975GIZ3"/>
<dbReference type="Proteomes" id="UP000663720">
    <property type="component" value="Chromosome"/>
</dbReference>